<keyword evidence="3" id="KW-1185">Reference proteome</keyword>
<dbReference type="CDD" id="cd18186">
    <property type="entry name" value="BTB_POZ_ZBTB_KLHL-like"/>
    <property type="match status" value="1"/>
</dbReference>
<dbReference type="EMBL" id="JARKIF010000001">
    <property type="protein sequence ID" value="KAJ7650830.1"/>
    <property type="molecule type" value="Genomic_DNA"/>
</dbReference>
<evidence type="ECO:0000313" key="2">
    <source>
        <dbReference type="EMBL" id="KAJ7650830.1"/>
    </source>
</evidence>
<dbReference type="PROSITE" id="PS50097">
    <property type="entry name" value="BTB"/>
    <property type="match status" value="1"/>
</dbReference>
<dbReference type="InterPro" id="IPR000210">
    <property type="entry name" value="BTB/POZ_dom"/>
</dbReference>
<gene>
    <name evidence="2" type="ORF">FB45DRAFT_997611</name>
</gene>
<proteinExistence type="predicted"/>
<dbReference type="SUPFAM" id="SSF54695">
    <property type="entry name" value="POZ domain"/>
    <property type="match status" value="1"/>
</dbReference>
<comment type="caution">
    <text evidence="2">The sequence shown here is derived from an EMBL/GenBank/DDBJ whole genome shotgun (WGS) entry which is preliminary data.</text>
</comment>
<feature type="domain" description="BTB" evidence="1">
    <location>
        <begin position="31"/>
        <end position="102"/>
    </location>
</feature>
<accession>A0AAD7CK35</accession>
<name>A0AAD7CK35_9AGAR</name>
<dbReference type="Gene3D" id="3.30.710.10">
    <property type="entry name" value="Potassium Channel Kv1.1, Chain A"/>
    <property type="match status" value="1"/>
</dbReference>
<dbReference type="Pfam" id="PF00651">
    <property type="entry name" value="BTB"/>
    <property type="match status" value="1"/>
</dbReference>
<dbReference type="AlphaFoldDB" id="A0AAD7CK35"/>
<dbReference type="InterPro" id="IPR011333">
    <property type="entry name" value="SKP1/BTB/POZ_sf"/>
</dbReference>
<evidence type="ECO:0000313" key="3">
    <source>
        <dbReference type="Proteomes" id="UP001221142"/>
    </source>
</evidence>
<dbReference type="Proteomes" id="UP001221142">
    <property type="component" value="Unassembled WGS sequence"/>
</dbReference>
<dbReference type="SMART" id="SM00225">
    <property type="entry name" value="BTB"/>
    <property type="match status" value="1"/>
</dbReference>
<reference evidence="2" key="1">
    <citation type="submission" date="2023-03" db="EMBL/GenBank/DDBJ databases">
        <title>Massive genome expansion in bonnet fungi (Mycena s.s.) driven by repeated elements and novel gene families across ecological guilds.</title>
        <authorList>
            <consortium name="Lawrence Berkeley National Laboratory"/>
            <person name="Harder C.B."/>
            <person name="Miyauchi S."/>
            <person name="Viragh M."/>
            <person name="Kuo A."/>
            <person name="Thoen E."/>
            <person name="Andreopoulos B."/>
            <person name="Lu D."/>
            <person name="Skrede I."/>
            <person name="Drula E."/>
            <person name="Henrissat B."/>
            <person name="Morin E."/>
            <person name="Kohler A."/>
            <person name="Barry K."/>
            <person name="LaButti K."/>
            <person name="Morin E."/>
            <person name="Salamov A."/>
            <person name="Lipzen A."/>
            <person name="Mereny Z."/>
            <person name="Hegedus B."/>
            <person name="Baldrian P."/>
            <person name="Stursova M."/>
            <person name="Weitz H."/>
            <person name="Taylor A."/>
            <person name="Grigoriev I.V."/>
            <person name="Nagy L.G."/>
            <person name="Martin F."/>
            <person name="Kauserud H."/>
        </authorList>
    </citation>
    <scope>NUCLEOTIDE SEQUENCE</scope>
    <source>
        <strain evidence="2">9284</strain>
    </source>
</reference>
<sequence>MSSADSQRPIKRQRTEDRPDLVRSEIWKPYGDTVLQAQSTLFKVNRTILVEHSSVFEGMFSIPQPHSAETIDGCPMVELSDTAQDIELLLAALYDPYHNQPHQPFEVIACMLRLGKKYEIDRLTADAVLRIRHDFPNDVQSWERKQKLEKIEERAGLEADLLNLVLETGLHTSVPVLAHRCLEIWTLSQLFRGVPRPDGSRVSLADDTKFMLSLGLERLREWQCYSVGLLQLQADICISCPPSSSTKFCQNIGYTTRDDGSYTTKIVIWQEGEKVDHIFSVGKAFLCRRCGGEVHFRNAIRLKKIWERLPNFFGLPAWKDLRDNI</sequence>
<organism evidence="2 3">
    <name type="scientific">Roridomyces roridus</name>
    <dbReference type="NCBI Taxonomy" id="1738132"/>
    <lineage>
        <taxon>Eukaryota</taxon>
        <taxon>Fungi</taxon>
        <taxon>Dikarya</taxon>
        <taxon>Basidiomycota</taxon>
        <taxon>Agaricomycotina</taxon>
        <taxon>Agaricomycetes</taxon>
        <taxon>Agaricomycetidae</taxon>
        <taxon>Agaricales</taxon>
        <taxon>Marasmiineae</taxon>
        <taxon>Mycenaceae</taxon>
        <taxon>Roridomyces</taxon>
    </lineage>
</organism>
<evidence type="ECO:0000259" key="1">
    <source>
        <dbReference type="PROSITE" id="PS50097"/>
    </source>
</evidence>
<protein>
    <recommendedName>
        <fullName evidence="1">BTB domain-containing protein</fullName>
    </recommendedName>
</protein>